<gene>
    <name evidence="2" type="ORF">HNQ47_000417</name>
</gene>
<keyword evidence="3" id="KW-1185">Reference proteome</keyword>
<feature type="transmembrane region" description="Helical" evidence="1">
    <location>
        <begin position="34"/>
        <end position="51"/>
    </location>
</feature>
<protein>
    <submittedName>
        <fullName evidence="2">Uncharacterized protein</fullName>
    </submittedName>
</protein>
<dbReference type="RefSeq" id="WP_183327059.1">
    <property type="nucleotide sequence ID" value="NZ_JACHHK010000001.1"/>
</dbReference>
<proteinExistence type="predicted"/>
<evidence type="ECO:0000313" key="3">
    <source>
        <dbReference type="Proteomes" id="UP000539953"/>
    </source>
</evidence>
<keyword evidence="1" id="KW-0472">Membrane</keyword>
<keyword evidence="1" id="KW-0812">Transmembrane</keyword>
<reference evidence="2 3" key="1">
    <citation type="submission" date="2020-08" db="EMBL/GenBank/DDBJ databases">
        <title>Genomic Encyclopedia of Type Strains, Phase IV (KMG-IV): sequencing the most valuable type-strain genomes for metagenomic binning, comparative biology and taxonomic classification.</title>
        <authorList>
            <person name="Goeker M."/>
        </authorList>
    </citation>
    <scope>NUCLEOTIDE SEQUENCE [LARGE SCALE GENOMIC DNA]</scope>
    <source>
        <strain evidence="2 3">DSM 25799</strain>
    </source>
</reference>
<dbReference type="AlphaFoldDB" id="A0A7W8CWT0"/>
<sequence>MSDEERVMAQQKQLVTVGLVLAVIGLVMRRGSLIITGIVIACFGLVRIYIIKKLIKRDE</sequence>
<keyword evidence="1" id="KW-1133">Transmembrane helix</keyword>
<evidence type="ECO:0000256" key="1">
    <source>
        <dbReference type="SAM" id="Phobius"/>
    </source>
</evidence>
<comment type="caution">
    <text evidence="2">The sequence shown here is derived from an EMBL/GenBank/DDBJ whole genome shotgun (WGS) entry which is preliminary data.</text>
</comment>
<name>A0A7W8CWT0_9FIRM</name>
<feature type="transmembrane region" description="Helical" evidence="1">
    <location>
        <begin position="12"/>
        <end position="28"/>
    </location>
</feature>
<dbReference type="Proteomes" id="UP000539953">
    <property type="component" value="Unassembled WGS sequence"/>
</dbReference>
<accession>A0A7W8CWT0</accession>
<evidence type="ECO:0000313" key="2">
    <source>
        <dbReference type="EMBL" id="MBB5182414.1"/>
    </source>
</evidence>
<organism evidence="2 3">
    <name type="scientific">Catenisphaera adipataccumulans</name>
    <dbReference type="NCBI Taxonomy" id="700500"/>
    <lineage>
        <taxon>Bacteria</taxon>
        <taxon>Bacillati</taxon>
        <taxon>Bacillota</taxon>
        <taxon>Erysipelotrichia</taxon>
        <taxon>Erysipelotrichales</taxon>
        <taxon>Erysipelotrichaceae</taxon>
        <taxon>Catenisphaera</taxon>
    </lineage>
</organism>
<dbReference type="EMBL" id="JACHHK010000001">
    <property type="protein sequence ID" value="MBB5182414.1"/>
    <property type="molecule type" value="Genomic_DNA"/>
</dbReference>